<accession>A0A517L421</accession>
<feature type="compositionally biased region" description="Basic residues" evidence="1">
    <location>
        <begin position="104"/>
        <end position="115"/>
    </location>
</feature>
<feature type="region of interest" description="Disordered" evidence="1">
    <location>
        <begin position="231"/>
        <end position="260"/>
    </location>
</feature>
<dbReference type="EMBL" id="CP042188">
    <property type="protein sequence ID" value="QDS70358.1"/>
    <property type="molecule type" value="Genomic_DNA"/>
</dbReference>
<reference evidence="2 3" key="1">
    <citation type="submission" date="2019-07" db="EMBL/GenBank/DDBJ databases">
        <title>Finished genome of Venturia effusa.</title>
        <authorList>
            <person name="Young C.A."/>
            <person name="Cox M.P."/>
            <person name="Ganley A.R.D."/>
            <person name="David W.J."/>
        </authorList>
    </citation>
    <scope>NUCLEOTIDE SEQUENCE [LARGE SCALE GENOMIC DNA]</scope>
    <source>
        <strain evidence="3">albino</strain>
    </source>
</reference>
<feature type="region of interest" description="Disordered" evidence="1">
    <location>
        <begin position="575"/>
        <end position="742"/>
    </location>
</feature>
<feature type="compositionally biased region" description="Polar residues" evidence="1">
    <location>
        <begin position="360"/>
        <end position="369"/>
    </location>
</feature>
<evidence type="ECO:0000313" key="3">
    <source>
        <dbReference type="Proteomes" id="UP000316270"/>
    </source>
</evidence>
<dbReference type="Proteomes" id="UP000316270">
    <property type="component" value="Chromosome 4"/>
</dbReference>
<keyword evidence="3" id="KW-1185">Reference proteome</keyword>
<feature type="region of interest" description="Disordered" evidence="1">
    <location>
        <begin position="328"/>
        <end position="406"/>
    </location>
</feature>
<dbReference type="OrthoDB" id="3937406at2759"/>
<feature type="compositionally biased region" description="Basic and acidic residues" evidence="1">
    <location>
        <begin position="129"/>
        <end position="140"/>
    </location>
</feature>
<feature type="compositionally biased region" description="Polar residues" evidence="1">
    <location>
        <begin position="22"/>
        <end position="32"/>
    </location>
</feature>
<feature type="compositionally biased region" description="Polar residues" evidence="1">
    <location>
        <begin position="792"/>
        <end position="811"/>
    </location>
</feature>
<protein>
    <submittedName>
        <fullName evidence="2">Uncharacterized protein</fullName>
    </submittedName>
</protein>
<feature type="compositionally biased region" description="Low complexity" evidence="1">
    <location>
        <begin position="761"/>
        <end position="773"/>
    </location>
</feature>
<feature type="region of interest" description="Disordered" evidence="1">
    <location>
        <begin position="761"/>
        <end position="811"/>
    </location>
</feature>
<dbReference type="STRING" id="50376.A0A517L421"/>
<feature type="region of interest" description="Disordered" evidence="1">
    <location>
        <begin position="17"/>
        <end position="210"/>
    </location>
</feature>
<feature type="compositionally biased region" description="Basic and acidic residues" evidence="1">
    <location>
        <begin position="155"/>
        <end position="165"/>
    </location>
</feature>
<feature type="compositionally biased region" description="Low complexity" evidence="1">
    <location>
        <begin position="250"/>
        <end position="260"/>
    </location>
</feature>
<sequence>MPSFFLDDLYARTLQAEGYLDTTRQPRSSQRDAQPLQVLRARDLSASSSEHRSSSSRRSSLFSKRPKSTMTTKSSEAGYGADSRRSSTTTDTSVLPVKSDASKSRFHLGRGRKLTKSAGSKVRANSATDSHDDGFVPRNRESKHKRESSGGSRASSKDLFSDFRALRRGHRTAVIGPPRTPQADEQEQEQARPQRGPAPIRPKRSDEHMKPHRVLAPETFGMEPLRQIRSAEHISPGRQPSQTTNPPNRPLNRPAPLNPALFPPMSINNIPHLSNISITDDWDRLLPLYENRSPSFSPLNSYFGSIHSIPHSETITDHIKSPMFIPPLEQVPEEPEGTLSDRQSRDITHRSSIRHAKSSPILSPNSFKSSFRKRSQVSPGHKTTERPDSQGSDTLGDLTRLTDDSHSSIDGAVEQFSTPMSWEDDIDYCYEHAAEADCDFDWNDMSRYDESDNDDLYVDDGPHLYASIHKDISKSNGHSGGGILSDSAGEGYQLTNRVYKVPSKDALPELEYRSSHSTSTNSVSLLTPLDKFSFPSSESSNSQRASGKDNVSSQLLYGERSESEMHQIYDDLLAKPEGAPPAVPPRSASRTENMGPYEQTREHAAVPLLSTPPPSANQSPVIPNEKPPRKKLHVNTIVATLRRQLESPVSPDDPPPPPPKSPRFQSRHRASTLGATRPNRRDAQVDARNSSQEWPLMIPRSGSETSVVTAIPVSKSPTPAPGSPPTAKLPTPPGIANAVAPPLAQPASNPAIENAYLFPPRSTSRSFSVSNSDSSRRPMTPPSRPQTAVRPSRSSYSLFPQPTKTQGSGPANLELTKSATFVAPLKSAPLYGSFPSKPFSSRFEQFKHGTPALPKNAGFKARQRAFQIMP</sequence>
<feature type="compositionally biased region" description="Low complexity" evidence="1">
    <location>
        <begin position="533"/>
        <end position="542"/>
    </location>
</feature>
<proteinExistence type="predicted"/>
<feature type="compositionally biased region" description="Polar residues" evidence="1">
    <location>
        <begin position="543"/>
        <end position="552"/>
    </location>
</feature>
<evidence type="ECO:0000256" key="1">
    <source>
        <dbReference type="SAM" id="MobiDB-lite"/>
    </source>
</evidence>
<feature type="compositionally biased region" description="Pro residues" evidence="1">
    <location>
        <begin position="651"/>
        <end position="661"/>
    </location>
</feature>
<name>A0A517L421_9PEZI</name>
<gene>
    <name evidence="2" type="ORF">FKW77_009005</name>
</gene>
<organism evidence="2 3">
    <name type="scientific">Venturia effusa</name>
    <dbReference type="NCBI Taxonomy" id="50376"/>
    <lineage>
        <taxon>Eukaryota</taxon>
        <taxon>Fungi</taxon>
        <taxon>Dikarya</taxon>
        <taxon>Ascomycota</taxon>
        <taxon>Pezizomycotina</taxon>
        <taxon>Dothideomycetes</taxon>
        <taxon>Pleosporomycetidae</taxon>
        <taxon>Venturiales</taxon>
        <taxon>Venturiaceae</taxon>
        <taxon>Venturia</taxon>
    </lineage>
</organism>
<feature type="region of interest" description="Disordered" evidence="1">
    <location>
        <begin position="533"/>
        <end position="552"/>
    </location>
</feature>
<evidence type="ECO:0000313" key="2">
    <source>
        <dbReference type="EMBL" id="QDS70358.1"/>
    </source>
</evidence>
<dbReference type="AlphaFoldDB" id="A0A517L421"/>